<evidence type="ECO:0000313" key="3">
    <source>
        <dbReference type="EnsemblMetazoa" id="XP_011669193"/>
    </source>
</evidence>
<keyword evidence="2" id="KW-0472">Membrane</keyword>
<evidence type="ECO:0000313" key="4">
    <source>
        <dbReference type="Proteomes" id="UP000007110"/>
    </source>
</evidence>
<dbReference type="AlphaFoldDB" id="A0A7M7HJ13"/>
<keyword evidence="2" id="KW-0812">Transmembrane</keyword>
<dbReference type="EnsemblMetazoa" id="XM_011670891">
    <property type="protein sequence ID" value="XP_011669193"/>
    <property type="gene ID" value="LOC105440578"/>
</dbReference>
<accession>A0A7M7HJ13</accession>
<evidence type="ECO:0000256" key="1">
    <source>
        <dbReference type="SAM" id="MobiDB-lite"/>
    </source>
</evidence>
<evidence type="ECO:0000256" key="2">
    <source>
        <dbReference type="SAM" id="Phobius"/>
    </source>
</evidence>
<keyword evidence="2" id="KW-1133">Transmembrane helix</keyword>
<reference evidence="4" key="1">
    <citation type="submission" date="2015-02" db="EMBL/GenBank/DDBJ databases">
        <title>Genome sequencing for Strongylocentrotus purpuratus.</title>
        <authorList>
            <person name="Murali S."/>
            <person name="Liu Y."/>
            <person name="Vee V."/>
            <person name="English A."/>
            <person name="Wang M."/>
            <person name="Skinner E."/>
            <person name="Han Y."/>
            <person name="Muzny D.M."/>
            <person name="Worley K.C."/>
            <person name="Gibbs R.A."/>
        </authorList>
    </citation>
    <scope>NUCLEOTIDE SEQUENCE</scope>
</reference>
<sequence length="112" mass="12504">MYSVNDELPEGFFDGHHTGTRSKKTRVPSSKSGRSSKQQYIIKEEANDNDSDNDDEMKNSRHRMRLRIVAVALVFTVAALIAFGVALYFSSMEDPSVNLEPVIAEDEVPSPN</sequence>
<dbReference type="OMA" id="YHQKDAR"/>
<feature type="compositionally biased region" description="Polar residues" evidence="1">
    <location>
        <begin position="27"/>
        <end position="39"/>
    </location>
</feature>
<dbReference type="KEGG" id="spu:105440578"/>
<dbReference type="RefSeq" id="XP_011669193.2">
    <property type="nucleotide sequence ID" value="XM_011670891.2"/>
</dbReference>
<dbReference type="GeneID" id="105440578"/>
<protein>
    <submittedName>
        <fullName evidence="3">Uncharacterized protein</fullName>
    </submittedName>
</protein>
<dbReference type="InParanoid" id="A0A7M7HJ13"/>
<proteinExistence type="predicted"/>
<feature type="region of interest" description="Disordered" evidence="1">
    <location>
        <begin position="1"/>
        <end position="58"/>
    </location>
</feature>
<feature type="transmembrane region" description="Helical" evidence="2">
    <location>
        <begin position="66"/>
        <end position="89"/>
    </location>
</feature>
<name>A0A7M7HJ13_STRPU</name>
<organism evidence="3 4">
    <name type="scientific">Strongylocentrotus purpuratus</name>
    <name type="common">Purple sea urchin</name>
    <dbReference type="NCBI Taxonomy" id="7668"/>
    <lineage>
        <taxon>Eukaryota</taxon>
        <taxon>Metazoa</taxon>
        <taxon>Echinodermata</taxon>
        <taxon>Eleutherozoa</taxon>
        <taxon>Echinozoa</taxon>
        <taxon>Echinoidea</taxon>
        <taxon>Euechinoidea</taxon>
        <taxon>Echinacea</taxon>
        <taxon>Camarodonta</taxon>
        <taxon>Echinidea</taxon>
        <taxon>Strongylocentrotidae</taxon>
        <taxon>Strongylocentrotus</taxon>
    </lineage>
</organism>
<reference evidence="3" key="2">
    <citation type="submission" date="2021-01" db="UniProtKB">
        <authorList>
            <consortium name="EnsemblMetazoa"/>
        </authorList>
    </citation>
    <scope>IDENTIFICATION</scope>
</reference>
<dbReference type="Proteomes" id="UP000007110">
    <property type="component" value="Unassembled WGS sequence"/>
</dbReference>
<keyword evidence="4" id="KW-1185">Reference proteome</keyword>